<proteinExistence type="predicted"/>
<dbReference type="GO" id="GO:0042802">
    <property type="term" value="F:identical protein binding"/>
    <property type="evidence" value="ECO:0007669"/>
    <property type="project" value="InterPro"/>
</dbReference>
<organism evidence="4 5">
    <name type="scientific">Rhodopirellula sallentina SM41</name>
    <dbReference type="NCBI Taxonomy" id="1263870"/>
    <lineage>
        <taxon>Bacteria</taxon>
        <taxon>Pseudomonadati</taxon>
        <taxon>Planctomycetota</taxon>
        <taxon>Planctomycetia</taxon>
        <taxon>Pirellulales</taxon>
        <taxon>Pirellulaceae</taxon>
        <taxon>Rhodopirellula</taxon>
    </lineage>
</organism>
<gene>
    <name evidence="4" type="ORF">RSSM_01847</name>
</gene>
<dbReference type="GO" id="GO:0008092">
    <property type="term" value="F:cytoskeletal protein binding"/>
    <property type="evidence" value="ECO:0007669"/>
    <property type="project" value="InterPro"/>
</dbReference>
<dbReference type="AlphaFoldDB" id="M5U5I9"/>
<evidence type="ECO:0000259" key="3">
    <source>
        <dbReference type="Pfam" id="PF03983"/>
    </source>
</evidence>
<reference evidence="4 5" key="1">
    <citation type="journal article" date="2013" name="Mar. Genomics">
        <title>Expression of sulfatases in Rhodopirellula baltica and the diversity of sulfatases in the genus Rhodopirellula.</title>
        <authorList>
            <person name="Wegner C.E."/>
            <person name="Richter-Heitmann T."/>
            <person name="Klindworth A."/>
            <person name="Klockow C."/>
            <person name="Richter M."/>
            <person name="Achstetter T."/>
            <person name="Glockner F.O."/>
            <person name="Harder J."/>
        </authorList>
    </citation>
    <scope>NUCLEOTIDE SEQUENCE [LARGE SCALE GENOMIC DNA]</scope>
    <source>
        <strain evidence="4 5">SM41</strain>
    </source>
</reference>
<dbReference type="InterPro" id="IPR007131">
    <property type="entry name" value="SHD1"/>
</dbReference>
<keyword evidence="2" id="KW-0472">Membrane</keyword>
<feature type="region of interest" description="Disordered" evidence="1">
    <location>
        <begin position="94"/>
        <end position="238"/>
    </location>
</feature>
<feature type="compositionally biased region" description="Polar residues" evidence="1">
    <location>
        <begin position="187"/>
        <end position="211"/>
    </location>
</feature>
<feature type="compositionally biased region" description="Low complexity" evidence="1">
    <location>
        <begin position="99"/>
        <end position="110"/>
    </location>
</feature>
<dbReference type="Proteomes" id="UP000011885">
    <property type="component" value="Unassembled WGS sequence"/>
</dbReference>
<evidence type="ECO:0000313" key="4">
    <source>
        <dbReference type="EMBL" id="EMI56712.1"/>
    </source>
</evidence>
<keyword evidence="2" id="KW-1133">Transmembrane helix</keyword>
<protein>
    <submittedName>
        <fullName evidence="4">Membrane protein</fullName>
    </submittedName>
</protein>
<dbReference type="Pfam" id="PF03983">
    <property type="entry name" value="SHD1"/>
    <property type="match status" value="1"/>
</dbReference>
<keyword evidence="2" id="KW-0812">Transmembrane</keyword>
<dbReference type="Gene3D" id="2.30.30.700">
    <property type="entry name" value="SLA1 homology domain 1"/>
    <property type="match status" value="1"/>
</dbReference>
<evidence type="ECO:0000313" key="5">
    <source>
        <dbReference type="Proteomes" id="UP000011885"/>
    </source>
</evidence>
<evidence type="ECO:0000256" key="2">
    <source>
        <dbReference type="SAM" id="Phobius"/>
    </source>
</evidence>
<evidence type="ECO:0000256" key="1">
    <source>
        <dbReference type="SAM" id="MobiDB-lite"/>
    </source>
</evidence>
<dbReference type="EMBL" id="ANOH01000130">
    <property type="protein sequence ID" value="EMI56712.1"/>
    <property type="molecule type" value="Genomic_DNA"/>
</dbReference>
<feature type="domain" description="SLA1 homology" evidence="3">
    <location>
        <begin position="329"/>
        <end position="385"/>
    </location>
</feature>
<sequence length="386" mass="41596">MVGQQNSEVAAWIFPILIGAVLAGLGIYAIYHAIVEQTEAGKARYRRDSMAAYGYVKPPIPVYKSGIAAGIGVALILGGGIFVIAMGGKSDRRQAASVNPASPQSPLSQNPSPPTTTDANADQYEVDVPDASITTSADSSDPAMDSYPSANVKSEEDQPPISGNASARYNPNRRDRFRSRPTEPANPDSSNRETSGSMASGVSNDEPSVDNSGEIKPSVDDSSEFPNREAPRATPQELRPVKRYAISIPLPPGAVVVSDDAPIVVGTRLGAVWARKWNYVTVTATHGDGTLDVKWDNWNTEYRMVREDLAIAKSDLETLQRQAIRNTAKEPRLWSDASGKFKVMATYVDAKDGFVSLRKEDGREVSVPVSKLSEGDQELIETLSKN</sequence>
<keyword evidence="5" id="KW-1185">Reference proteome</keyword>
<dbReference type="PATRIC" id="fig|1263870.3.peg.1973"/>
<comment type="caution">
    <text evidence="4">The sequence shown here is derived from an EMBL/GenBank/DDBJ whole genome shotgun (WGS) entry which is preliminary data.</text>
</comment>
<feature type="compositionally biased region" description="Low complexity" evidence="1">
    <location>
        <begin position="129"/>
        <end position="143"/>
    </location>
</feature>
<feature type="transmembrane region" description="Helical" evidence="2">
    <location>
        <begin position="12"/>
        <end position="34"/>
    </location>
</feature>
<name>M5U5I9_9BACT</name>
<dbReference type="GO" id="GO:0030674">
    <property type="term" value="F:protein-macromolecule adaptor activity"/>
    <property type="evidence" value="ECO:0007669"/>
    <property type="project" value="InterPro"/>
</dbReference>
<feature type="compositionally biased region" description="Basic and acidic residues" evidence="1">
    <location>
        <begin position="172"/>
        <end position="181"/>
    </location>
</feature>
<feature type="transmembrane region" description="Helical" evidence="2">
    <location>
        <begin position="67"/>
        <end position="87"/>
    </location>
</feature>
<dbReference type="GO" id="GO:0043130">
    <property type="term" value="F:ubiquitin binding"/>
    <property type="evidence" value="ECO:0007669"/>
    <property type="project" value="InterPro"/>
</dbReference>
<accession>M5U5I9</accession>